<feature type="region of interest" description="Disordered" evidence="1">
    <location>
        <begin position="195"/>
        <end position="230"/>
    </location>
</feature>
<sequence>MASHSTPRVPNSQANVTLFGMHIAESIMNQSPQFSKIEVGYYYDITLRSESQLMQDYLNLLNTGNEFFHKGQENIRRILRLWDDATNAKELYDTSGIYSTDVQYMRSLLLCVNLVADRFSLGHNCVSEIQRFRKRLQDSTRLPSIFVRNSSTAAQLPSIHSSHPDLVQAPAAPTSLACNVGFPYLPHGSSVKRTPYAGSFNEQASGDTTEDDCQSVGDDKDSVDSSDDTEDDIASTVEVLPHPSDGLRATRLPPQQVTTRSLQVPTLGAPRKRTFAAMNTDGCAAGPMVEAI</sequence>
<name>A0ABP0D1C6_9PEZI</name>
<accession>A0ABP0D1C6</accession>
<evidence type="ECO:0000313" key="2">
    <source>
        <dbReference type="EMBL" id="CAK7238219.1"/>
    </source>
</evidence>
<evidence type="ECO:0000256" key="1">
    <source>
        <dbReference type="SAM" id="MobiDB-lite"/>
    </source>
</evidence>
<organism evidence="2 3">
    <name type="scientific">Sporothrix eucalyptigena</name>
    <dbReference type="NCBI Taxonomy" id="1812306"/>
    <lineage>
        <taxon>Eukaryota</taxon>
        <taxon>Fungi</taxon>
        <taxon>Dikarya</taxon>
        <taxon>Ascomycota</taxon>
        <taxon>Pezizomycotina</taxon>
        <taxon>Sordariomycetes</taxon>
        <taxon>Sordariomycetidae</taxon>
        <taxon>Ophiostomatales</taxon>
        <taxon>Ophiostomataceae</taxon>
        <taxon>Sporothrix</taxon>
    </lineage>
</organism>
<comment type="caution">
    <text evidence="2">The sequence shown here is derived from an EMBL/GenBank/DDBJ whole genome shotgun (WGS) entry which is preliminary data.</text>
</comment>
<proteinExistence type="predicted"/>
<keyword evidence="3" id="KW-1185">Reference proteome</keyword>
<reference evidence="2 3" key="1">
    <citation type="submission" date="2024-01" db="EMBL/GenBank/DDBJ databases">
        <authorList>
            <person name="Allen C."/>
            <person name="Tagirdzhanova G."/>
        </authorList>
    </citation>
    <scope>NUCLEOTIDE SEQUENCE [LARGE SCALE GENOMIC DNA]</scope>
</reference>
<evidence type="ECO:0000313" key="3">
    <source>
        <dbReference type="Proteomes" id="UP001642482"/>
    </source>
</evidence>
<dbReference type="EMBL" id="CAWUHD010000218">
    <property type="protein sequence ID" value="CAK7238219.1"/>
    <property type="molecule type" value="Genomic_DNA"/>
</dbReference>
<dbReference type="Proteomes" id="UP001642482">
    <property type="component" value="Unassembled WGS sequence"/>
</dbReference>
<protein>
    <submittedName>
        <fullName evidence="2">Uncharacterized protein</fullName>
    </submittedName>
</protein>
<gene>
    <name evidence="2" type="ORF">SEUCBS140593_010445</name>
</gene>